<evidence type="ECO:0000313" key="2">
    <source>
        <dbReference type="Proteomes" id="UP001634394"/>
    </source>
</evidence>
<keyword evidence="2" id="KW-1185">Reference proteome</keyword>
<dbReference type="EMBL" id="JBJQND010000006">
    <property type="protein sequence ID" value="KAL3872888.1"/>
    <property type="molecule type" value="Genomic_DNA"/>
</dbReference>
<evidence type="ECO:0000313" key="1">
    <source>
        <dbReference type="EMBL" id="KAL3872888.1"/>
    </source>
</evidence>
<sequence>MYAIIFLLSLREKLILKHGYSNGQSKIFNINCRNDILLHFIKKGCQCSREDIVDVSDEQGFVKNLRNYPLDYGNDHLKDRETLVLLKVETNGEMDDAMSTSDMTVFTPMLVGLESNQEFNEVCIKMNKTPLVKSNITLFTSFENRSDSLKVKASAAEWRGRGFEPWPSNSNDLQKYH</sequence>
<protein>
    <submittedName>
        <fullName evidence="1">Uncharacterized protein</fullName>
    </submittedName>
</protein>
<name>A0ABD3WJF1_SINWO</name>
<reference evidence="1 2" key="1">
    <citation type="submission" date="2024-11" db="EMBL/GenBank/DDBJ databases">
        <title>Chromosome-level genome assembly of the freshwater bivalve Anodonta woodiana.</title>
        <authorList>
            <person name="Chen X."/>
        </authorList>
    </citation>
    <scope>NUCLEOTIDE SEQUENCE [LARGE SCALE GENOMIC DNA]</scope>
    <source>
        <strain evidence="1">MN2024</strain>
        <tissue evidence="1">Gills</tissue>
    </source>
</reference>
<accession>A0ABD3WJF1</accession>
<proteinExistence type="predicted"/>
<dbReference type="PANTHER" id="PTHR33887:SF5">
    <property type="entry name" value="PB1 DOMAIN-CONTAINING PROTEIN"/>
    <property type="match status" value="1"/>
</dbReference>
<dbReference type="InterPro" id="IPR039471">
    <property type="entry name" value="CXorf65-like"/>
</dbReference>
<comment type="caution">
    <text evidence="1">The sequence shown here is derived from an EMBL/GenBank/DDBJ whole genome shotgun (WGS) entry which is preliminary data.</text>
</comment>
<dbReference type="AlphaFoldDB" id="A0ABD3WJF1"/>
<organism evidence="1 2">
    <name type="scientific">Sinanodonta woodiana</name>
    <name type="common">Chinese pond mussel</name>
    <name type="synonym">Anodonta woodiana</name>
    <dbReference type="NCBI Taxonomy" id="1069815"/>
    <lineage>
        <taxon>Eukaryota</taxon>
        <taxon>Metazoa</taxon>
        <taxon>Spiralia</taxon>
        <taxon>Lophotrochozoa</taxon>
        <taxon>Mollusca</taxon>
        <taxon>Bivalvia</taxon>
        <taxon>Autobranchia</taxon>
        <taxon>Heteroconchia</taxon>
        <taxon>Palaeoheterodonta</taxon>
        <taxon>Unionida</taxon>
        <taxon>Unionoidea</taxon>
        <taxon>Unionidae</taxon>
        <taxon>Unioninae</taxon>
        <taxon>Sinanodonta</taxon>
    </lineage>
</organism>
<dbReference type="Pfam" id="PF15874">
    <property type="entry name" value="Il2rg"/>
    <property type="match status" value="1"/>
</dbReference>
<dbReference type="PANTHER" id="PTHR33887">
    <property type="entry name" value="PB1 DOMAIN-CONTAINING PROTEIN"/>
    <property type="match status" value="1"/>
</dbReference>
<gene>
    <name evidence="1" type="ORF">ACJMK2_036069</name>
</gene>
<dbReference type="Proteomes" id="UP001634394">
    <property type="component" value="Unassembled WGS sequence"/>
</dbReference>